<accession>A0ABV6S518</accession>
<dbReference type="InterPro" id="IPR027417">
    <property type="entry name" value="P-loop_NTPase"/>
</dbReference>
<keyword evidence="3" id="KW-1185">Reference proteome</keyword>
<sequence length="538" mass="59995">MIDFGAIDELERTGEAQALTMVPVGPVAHGFVHDQSYMKTIMGPFGSAKTTTTFQAIIMAGLWQNAAPDGVKYSRGCITRPTYGQLEDTVMKDWFAWFPKTRDNWKGDRLEHTVVLDIPGIAKLNINVLFRACEDREKAEQIFKGMQLTWLWPNEIDTQDPSILEFGLPRLGRYPPPAKGGCAWYGMFADMNAPDVDNYTYDLLVNKNMGLPPEVETALREKLGPNFRIAFHRQPGGLDPAAENLMNLPEGYYERLMVGKTTNWIRRFVHNDFGAVRNGQPVYEEFNDEIHTAKDPLKPLAGVPVGMAVDGGSTPAALFGQRDDMGRIRWLAEVVVFAPGKEHTLEQMDAESFGELCGKFWKEHFGNCDFAGAWGDPAAWYGAEDKHSWVTLFWTAFKKEVGRAANRWKLKPAPMVHENRLPERLKAVRDPLKQMIGGQPAFQLSPSCKITRRGFNNGYVIVRVQLSEGGGRWTDKPLKNDFSHVHDAGQYLNLGLTRVGAVDDDGQTKSKPAKRRSSGGAKVNYGSSAFAPRRPAGG</sequence>
<dbReference type="Proteomes" id="UP001589858">
    <property type="component" value="Unassembled WGS sequence"/>
</dbReference>
<evidence type="ECO:0008006" key="4">
    <source>
        <dbReference type="Google" id="ProtNLM"/>
    </source>
</evidence>
<evidence type="ECO:0000313" key="3">
    <source>
        <dbReference type="Proteomes" id="UP001589858"/>
    </source>
</evidence>
<proteinExistence type="predicted"/>
<organism evidence="2 3">
    <name type="scientific">Novosphingobium clariflavum</name>
    <dbReference type="NCBI Taxonomy" id="2029884"/>
    <lineage>
        <taxon>Bacteria</taxon>
        <taxon>Pseudomonadati</taxon>
        <taxon>Pseudomonadota</taxon>
        <taxon>Alphaproteobacteria</taxon>
        <taxon>Sphingomonadales</taxon>
        <taxon>Sphingomonadaceae</taxon>
        <taxon>Novosphingobium</taxon>
    </lineage>
</organism>
<dbReference type="Gene3D" id="3.40.50.300">
    <property type="entry name" value="P-loop containing nucleotide triphosphate hydrolases"/>
    <property type="match status" value="1"/>
</dbReference>
<name>A0ABV6S518_9SPHN</name>
<comment type="caution">
    <text evidence="2">The sequence shown here is derived from an EMBL/GenBank/DDBJ whole genome shotgun (WGS) entry which is preliminary data.</text>
</comment>
<dbReference type="EMBL" id="JBHLTM010000008">
    <property type="protein sequence ID" value="MFC0683218.1"/>
    <property type="molecule type" value="Genomic_DNA"/>
</dbReference>
<protein>
    <recommendedName>
        <fullName evidence="4">Terminase</fullName>
    </recommendedName>
</protein>
<reference evidence="2 3" key="1">
    <citation type="submission" date="2024-09" db="EMBL/GenBank/DDBJ databases">
        <authorList>
            <person name="Sun Q."/>
            <person name="Mori K."/>
        </authorList>
    </citation>
    <scope>NUCLEOTIDE SEQUENCE [LARGE SCALE GENOMIC DNA]</scope>
    <source>
        <strain evidence="2 3">CICC 11035S</strain>
    </source>
</reference>
<dbReference type="RefSeq" id="WP_267220601.1">
    <property type="nucleotide sequence ID" value="NZ_JAPCWC010000007.1"/>
</dbReference>
<evidence type="ECO:0000313" key="2">
    <source>
        <dbReference type="EMBL" id="MFC0683218.1"/>
    </source>
</evidence>
<feature type="region of interest" description="Disordered" evidence="1">
    <location>
        <begin position="502"/>
        <end position="538"/>
    </location>
</feature>
<evidence type="ECO:0000256" key="1">
    <source>
        <dbReference type="SAM" id="MobiDB-lite"/>
    </source>
</evidence>
<gene>
    <name evidence="2" type="ORF">ACFFF8_01285</name>
</gene>